<sequence length="306" mass="34491">MEEQKNIELLLRKWLDGEATPAEIAVLEQWEEFHTYKKIAETALLFTLPKPNSQQSYKQLQQNLASHKKRRSAIFKPLLKIAAVAAIIALAFGGYTYYFTTHNYTTKTAQTKHITLPDNSKVSLSVASVISYSRFNWKQNRNLTLEGEAFFEVEKGEKFTVETPLGNVSVLGTTFNVEQRDNFFEVTCYEGKVLVVTPQKTLHLVAGESFSLNNGNITTQKTNLNTPDWVNGYSSFTSIPITEVIKALERQYAIEIKIKNVTFGSDDLYTGTFVHDNLSSALQSIALAFNLTYQQNGHVVTLQKGE</sequence>
<dbReference type="AlphaFoldDB" id="A0A840EL64"/>
<keyword evidence="5" id="KW-1185">Reference proteome</keyword>
<dbReference type="InterPro" id="IPR012373">
    <property type="entry name" value="Ferrdict_sens_TM"/>
</dbReference>
<dbReference type="PANTHER" id="PTHR30273">
    <property type="entry name" value="PERIPLASMIC SIGNAL SENSOR AND SIGMA FACTOR ACTIVATOR FECR-RELATED"/>
    <property type="match status" value="1"/>
</dbReference>
<feature type="domain" description="Protein FecR C-terminal" evidence="3">
    <location>
        <begin position="235"/>
        <end position="301"/>
    </location>
</feature>
<dbReference type="InterPro" id="IPR032508">
    <property type="entry name" value="FecR_C"/>
</dbReference>
<evidence type="ECO:0000256" key="1">
    <source>
        <dbReference type="SAM" id="Phobius"/>
    </source>
</evidence>
<keyword evidence="1" id="KW-1133">Transmembrane helix</keyword>
<evidence type="ECO:0000313" key="4">
    <source>
        <dbReference type="EMBL" id="MBB4118868.1"/>
    </source>
</evidence>
<dbReference type="Gene3D" id="3.55.50.30">
    <property type="match status" value="1"/>
</dbReference>
<dbReference type="Gene3D" id="2.60.120.1440">
    <property type="match status" value="1"/>
</dbReference>
<dbReference type="Proteomes" id="UP000553034">
    <property type="component" value="Unassembled WGS sequence"/>
</dbReference>
<dbReference type="InterPro" id="IPR006860">
    <property type="entry name" value="FecR"/>
</dbReference>
<gene>
    <name evidence="4" type="ORF">GGR32_001159</name>
</gene>
<name>A0A840EL64_9FLAO</name>
<keyword evidence="1" id="KW-0812">Transmembrane</keyword>
<evidence type="ECO:0000259" key="2">
    <source>
        <dbReference type="Pfam" id="PF04773"/>
    </source>
</evidence>
<accession>A0A840EL64</accession>
<feature type="domain" description="FecR protein" evidence="2">
    <location>
        <begin position="103"/>
        <end position="193"/>
    </location>
</feature>
<proteinExistence type="predicted"/>
<dbReference type="EMBL" id="JACIFO010000004">
    <property type="protein sequence ID" value="MBB4118868.1"/>
    <property type="molecule type" value="Genomic_DNA"/>
</dbReference>
<dbReference type="GO" id="GO:0016989">
    <property type="term" value="F:sigma factor antagonist activity"/>
    <property type="evidence" value="ECO:0007669"/>
    <property type="project" value="TreeGrafter"/>
</dbReference>
<dbReference type="PANTHER" id="PTHR30273:SF2">
    <property type="entry name" value="PROTEIN FECR"/>
    <property type="match status" value="1"/>
</dbReference>
<evidence type="ECO:0000259" key="3">
    <source>
        <dbReference type="Pfam" id="PF16344"/>
    </source>
</evidence>
<dbReference type="Pfam" id="PF16344">
    <property type="entry name" value="FecR_C"/>
    <property type="match status" value="1"/>
</dbReference>
<evidence type="ECO:0000313" key="5">
    <source>
        <dbReference type="Proteomes" id="UP000553034"/>
    </source>
</evidence>
<protein>
    <submittedName>
        <fullName evidence="4">Ferric-dicitrate binding protein FerR (Iron transport regulator)</fullName>
    </submittedName>
</protein>
<dbReference type="Pfam" id="PF04773">
    <property type="entry name" value="FecR"/>
    <property type="match status" value="1"/>
</dbReference>
<dbReference type="PIRSF" id="PIRSF018266">
    <property type="entry name" value="FecR"/>
    <property type="match status" value="1"/>
</dbReference>
<dbReference type="RefSeq" id="WP_183477228.1">
    <property type="nucleotide sequence ID" value="NZ_JACIFO010000004.1"/>
</dbReference>
<feature type="transmembrane region" description="Helical" evidence="1">
    <location>
        <begin position="78"/>
        <end position="98"/>
    </location>
</feature>
<organism evidence="4 5">
    <name type="scientific">Mesonia hippocampi</name>
    <dbReference type="NCBI Taxonomy" id="1628250"/>
    <lineage>
        <taxon>Bacteria</taxon>
        <taxon>Pseudomonadati</taxon>
        <taxon>Bacteroidota</taxon>
        <taxon>Flavobacteriia</taxon>
        <taxon>Flavobacteriales</taxon>
        <taxon>Flavobacteriaceae</taxon>
        <taxon>Mesonia</taxon>
    </lineage>
</organism>
<reference evidence="4 5" key="1">
    <citation type="submission" date="2020-08" db="EMBL/GenBank/DDBJ databases">
        <title>Genomic Encyclopedia of Type Strains, Phase IV (KMG-IV): sequencing the most valuable type-strain genomes for metagenomic binning, comparative biology and taxonomic classification.</title>
        <authorList>
            <person name="Goeker M."/>
        </authorList>
    </citation>
    <scope>NUCLEOTIDE SEQUENCE [LARGE SCALE GENOMIC DNA]</scope>
    <source>
        <strain evidence="4 5">DSM 29568</strain>
    </source>
</reference>
<comment type="caution">
    <text evidence="4">The sequence shown here is derived from an EMBL/GenBank/DDBJ whole genome shotgun (WGS) entry which is preliminary data.</text>
</comment>
<keyword evidence="1" id="KW-0472">Membrane</keyword>